<keyword evidence="2" id="KW-1185">Reference proteome</keyword>
<reference evidence="1 2" key="1">
    <citation type="submission" date="2019-10" db="EMBL/GenBank/DDBJ databases">
        <title>Nonomuraea sp. nov., isolated from Phyllanthus amarus.</title>
        <authorList>
            <person name="Klykleung N."/>
            <person name="Tanasupawat S."/>
        </authorList>
    </citation>
    <scope>NUCLEOTIDE SEQUENCE [LARGE SCALE GENOMIC DNA]</scope>
    <source>
        <strain evidence="1 2">PA1-10</strain>
    </source>
</reference>
<comment type="caution">
    <text evidence="1">The sequence shown here is derived from an EMBL/GenBank/DDBJ whole genome shotgun (WGS) entry which is preliminary data.</text>
</comment>
<proteinExistence type="predicted"/>
<evidence type="ECO:0000313" key="1">
    <source>
        <dbReference type="EMBL" id="KAB8185187.1"/>
    </source>
</evidence>
<dbReference type="RefSeq" id="WP_139637850.1">
    <property type="nucleotide sequence ID" value="NZ_VDLX02000031.1"/>
</dbReference>
<name>A0A5C4V2R2_9ACTN</name>
<dbReference type="Proteomes" id="UP000312512">
    <property type="component" value="Unassembled WGS sequence"/>
</dbReference>
<sequence>MSESAVRLRDTLATAVRALQGARHLNVVELGAAGVTTFDVHRDASGTPCAATGLILPWRQLGTPLERRRIAQAAGGISDEAVVIVCSAPGEKLPELAASWLAEMRPGSVLAHVSGQSVAGLLREVLTDEPLLQPYGLLGLTPDPLGGMPRPAAVTVFPAGAAPGATAEVVAQASGEVVFAVLSMTEGQPRPVAIRVADLPPGPQVIRLVLGGPGSVEFSSSVPFVQDDRGWAELVVGAWPLIGTQGGRVHLVVGLETCGHQDLVARRIELVRQVILESAGGGTECLVSLVPYATHSYDWEVPERPVHPRCWLAAPDRALTALDRLEAEPVYPDGYRDAAQVEDMLAEVVTRLSEGSPGRTVLLTVGDRPPHPPGRHTLLACRNRYDWNRQVTSLERAGVVFGAITESDHPIWGVLGGSSRAHTDGNSVTQLCADLGLATTGLDRIPFPMIEVAP</sequence>
<dbReference type="EMBL" id="VDLX02000031">
    <property type="protein sequence ID" value="KAB8185187.1"/>
    <property type="molecule type" value="Genomic_DNA"/>
</dbReference>
<gene>
    <name evidence="1" type="ORF">FH608_047735</name>
</gene>
<evidence type="ECO:0000313" key="2">
    <source>
        <dbReference type="Proteomes" id="UP000312512"/>
    </source>
</evidence>
<accession>A0A5C4V2R2</accession>
<dbReference type="AlphaFoldDB" id="A0A5C4V2R2"/>
<organism evidence="1 2">
    <name type="scientific">Nonomuraea phyllanthi</name>
    <dbReference type="NCBI Taxonomy" id="2219224"/>
    <lineage>
        <taxon>Bacteria</taxon>
        <taxon>Bacillati</taxon>
        <taxon>Actinomycetota</taxon>
        <taxon>Actinomycetes</taxon>
        <taxon>Streptosporangiales</taxon>
        <taxon>Streptosporangiaceae</taxon>
        <taxon>Nonomuraea</taxon>
    </lineage>
</organism>
<protein>
    <submittedName>
        <fullName evidence="1">Uncharacterized protein</fullName>
    </submittedName>
</protein>
<dbReference type="OrthoDB" id="3502217at2"/>